<proteinExistence type="predicted"/>
<keyword evidence="5" id="KW-1185">Reference proteome</keyword>
<dbReference type="EMBL" id="SMGR01000001">
    <property type="protein sequence ID" value="TCL09544.1"/>
    <property type="molecule type" value="Genomic_DNA"/>
</dbReference>
<sequence length="295" mass="32727">MRDRNLTPEELTQALGGEWRGNVGRAPCPAHDGTDNNLVISHGNNGIVMYCHSHGCDFRDITNELRNRGLWSGKPDDNWTPPSPAQRAENRRRQAQHEAQRVAKAKEQWAGSQRLDGTLGDRYLNRTRGRDGRGILDLRFHPRIFYSQAEWAPAMIAAVRNVVTGQFQGVHRTFLNDDGTKHANARTVKGIAHHGAIMLDPFDAVTTGLSICEGIEDGLAIRKHQTPVWAMLNKNNIAELPVLNGIEHLTIFADRDADEGGLNAAKMCRRRWQDASVEVSVLLPIGGKDADEVLA</sequence>
<evidence type="ECO:0000256" key="1">
    <source>
        <dbReference type="SAM" id="MobiDB-lite"/>
    </source>
</evidence>
<evidence type="ECO:0000259" key="3">
    <source>
        <dbReference type="Pfam" id="PF23639"/>
    </source>
</evidence>
<dbReference type="Pfam" id="PF13362">
    <property type="entry name" value="Toprim_3"/>
    <property type="match status" value="1"/>
</dbReference>
<organism evidence="4 5">
    <name type="scientific">Shimia isoporae</name>
    <dbReference type="NCBI Taxonomy" id="647720"/>
    <lineage>
        <taxon>Bacteria</taxon>
        <taxon>Pseudomonadati</taxon>
        <taxon>Pseudomonadota</taxon>
        <taxon>Alphaproteobacteria</taxon>
        <taxon>Rhodobacterales</taxon>
        <taxon>Roseobacteraceae</taxon>
    </lineage>
</organism>
<dbReference type="InterPro" id="IPR055570">
    <property type="entry name" value="DUF7146"/>
</dbReference>
<evidence type="ECO:0000313" key="4">
    <source>
        <dbReference type="EMBL" id="TCL09544.1"/>
    </source>
</evidence>
<feature type="compositionally biased region" description="Basic and acidic residues" evidence="1">
    <location>
        <begin position="88"/>
        <end position="107"/>
    </location>
</feature>
<feature type="region of interest" description="Disordered" evidence="1">
    <location>
        <begin position="69"/>
        <end position="110"/>
    </location>
</feature>
<dbReference type="OrthoDB" id="9811157at2"/>
<comment type="caution">
    <text evidence="4">The sequence shown here is derived from an EMBL/GenBank/DDBJ whole genome shotgun (WGS) entry which is preliminary data.</text>
</comment>
<dbReference type="RefSeq" id="WP_132859578.1">
    <property type="nucleotide sequence ID" value="NZ_SMGR01000001.1"/>
</dbReference>
<name>A0A4R1NMJ8_9RHOB</name>
<dbReference type="AlphaFoldDB" id="A0A4R1NMJ8"/>
<dbReference type="Proteomes" id="UP000295673">
    <property type="component" value="Unassembled WGS sequence"/>
</dbReference>
<gene>
    <name evidence="4" type="ORF">BXY66_1595</name>
</gene>
<dbReference type="InterPro" id="IPR006171">
    <property type="entry name" value="TOPRIM_dom"/>
</dbReference>
<dbReference type="Pfam" id="PF23639">
    <property type="entry name" value="DUF7146"/>
    <property type="match status" value="1"/>
</dbReference>
<feature type="domain" description="DUF7146" evidence="3">
    <location>
        <begin position="100"/>
        <end position="189"/>
    </location>
</feature>
<evidence type="ECO:0000313" key="5">
    <source>
        <dbReference type="Proteomes" id="UP000295673"/>
    </source>
</evidence>
<evidence type="ECO:0000259" key="2">
    <source>
        <dbReference type="Pfam" id="PF13362"/>
    </source>
</evidence>
<reference evidence="4 5" key="1">
    <citation type="submission" date="2019-03" db="EMBL/GenBank/DDBJ databases">
        <title>Genomic Encyclopedia of Archaeal and Bacterial Type Strains, Phase II (KMG-II): from individual species to whole genera.</title>
        <authorList>
            <person name="Goeker M."/>
        </authorList>
    </citation>
    <scope>NUCLEOTIDE SEQUENCE [LARGE SCALE GENOMIC DNA]</scope>
    <source>
        <strain evidence="4 5">DSM 26433</strain>
    </source>
</reference>
<feature type="domain" description="Toprim" evidence="2">
    <location>
        <begin position="210"/>
        <end position="294"/>
    </location>
</feature>
<protein>
    <submittedName>
        <fullName evidence="4">Toprim domain-containing protein</fullName>
    </submittedName>
</protein>
<accession>A0A4R1NMJ8</accession>